<dbReference type="GO" id="GO:0006412">
    <property type="term" value="P:translation"/>
    <property type="evidence" value="ECO:0007669"/>
    <property type="project" value="UniProtKB-UniRule"/>
</dbReference>
<name>A0A1Z1MFX4_9FLOR</name>
<keyword evidence="2 5" id="KW-0689">Ribosomal protein</keyword>
<dbReference type="GO" id="GO:0005840">
    <property type="term" value="C:ribosome"/>
    <property type="evidence" value="ECO:0007669"/>
    <property type="project" value="UniProtKB-KW"/>
</dbReference>
<evidence type="ECO:0000313" key="6">
    <source>
        <dbReference type="EMBL" id="ARW64977.1"/>
    </source>
</evidence>
<keyword evidence="3 5" id="KW-0687">Ribonucleoprotein</keyword>
<dbReference type="NCBIfam" id="NF001764">
    <property type="entry name" value="PRK00504.1"/>
    <property type="match status" value="1"/>
</dbReference>
<keyword evidence="6" id="KW-0150">Chloroplast</keyword>
<sequence length="65" mass="7803">MAKNKGNRVTVTLECECRIAEQKDQRKNGIMRYTTRKNRRNNPSRLELNKFCPYCNKHSIFKEIK</sequence>
<dbReference type="InterPro" id="IPR018264">
    <property type="entry name" value="Ribosomal_bL33_CS"/>
</dbReference>
<dbReference type="NCBIfam" id="TIGR01023">
    <property type="entry name" value="rpmG_bact"/>
    <property type="match status" value="1"/>
</dbReference>
<dbReference type="GO" id="GO:0009507">
    <property type="term" value="C:chloroplast"/>
    <property type="evidence" value="ECO:0007669"/>
    <property type="project" value="UniProtKB-SubCell"/>
</dbReference>
<evidence type="ECO:0000256" key="4">
    <source>
        <dbReference type="ARBA" id="ARBA00035276"/>
    </source>
</evidence>
<accession>A0A1Z1MFX4</accession>
<gene>
    <name evidence="5 6" type="primary">rpl33</name>
</gene>
<dbReference type="Gene3D" id="2.20.28.120">
    <property type="entry name" value="Ribosomal protein L33"/>
    <property type="match status" value="1"/>
</dbReference>
<protein>
    <recommendedName>
        <fullName evidence="4 5">Large ribosomal subunit protein bL33c</fullName>
    </recommendedName>
</protein>
<dbReference type="PROSITE" id="PS00582">
    <property type="entry name" value="RIBOSOMAL_L33"/>
    <property type="match status" value="1"/>
</dbReference>
<comment type="similarity">
    <text evidence="1 5">Belongs to the bacterial ribosomal protein bL33 family.</text>
</comment>
<comment type="subcellular location">
    <subcellularLocation>
        <location evidence="5">Plastid</location>
        <location evidence="5">Chloroplast</location>
    </subcellularLocation>
</comment>
<proteinExistence type="inferred from homology"/>
<dbReference type="EMBL" id="MF101435">
    <property type="protein sequence ID" value="ARW64977.1"/>
    <property type="molecule type" value="Genomic_DNA"/>
</dbReference>
<dbReference type="GO" id="GO:0003735">
    <property type="term" value="F:structural constituent of ribosome"/>
    <property type="evidence" value="ECO:0007669"/>
    <property type="project" value="InterPro"/>
</dbReference>
<dbReference type="PANTHER" id="PTHR43168:SF2">
    <property type="entry name" value="LARGE RIBOSOMAL SUBUNIT PROTEIN BL33C"/>
    <property type="match status" value="1"/>
</dbReference>
<dbReference type="SUPFAM" id="SSF57829">
    <property type="entry name" value="Zn-binding ribosomal proteins"/>
    <property type="match status" value="1"/>
</dbReference>
<dbReference type="PANTHER" id="PTHR43168">
    <property type="entry name" value="50S RIBOSOMAL PROTEIN L33, CHLOROPLASTIC"/>
    <property type="match status" value="1"/>
</dbReference>
<dbReference type="InterPro" id="IPR011332">
    <property type="entry name" value="Ribosomal_zn-bd"/>
</dbReference>
<evidence type="ECO:0000256" key="2">
    <source>
        <dbReference type="ARBA" id="ARBA00022980"/>
    </source>
</evidence>
<evidence type="ECO:0000256" key="1">
    <source>
        <dbReference type="ARBA" id="ARBA00007596"/>
    </source>
</evidence>
<reference evidence="6" key="1">
    <citation type="journal article" date="2017" name="J. Phycol.">
        <title>Analysis of chloroplast genomes and a supermatrix inform reclassification of the Rhodomelaceae (Rhodophyta).</title>
        <authorList>
            <person name="Diaz-Tapia P."/>
            <person name="Maggs C.A."/>
            <person name="West J.A."/>
            <person name="Verbruggen H."/>
        </authorList>
    </citation>
    <scope>NUCLEOTIDE SEQUENCE</scope>
    <source>
        <strain evidence="6">PD0001</strain>
    </source>
</reference>
<dbReference type="InterPro" id="IPR038584">
    <property type="entry name" value="Ribosomal_bL33_sf"/>
</dbReference>
<evidence type="ECO:0000256" key="3">
    <source>
        <dbReference type="ARBA" id="ARBA00023274"/>
    </source>
</evidence>
<dbReference type="AlphaFoldDB" id="A0A1Z1MFX4"/>
<dbReference type="GO" id="GO:1990904">
    <property type="term" value="C:ribonucleoprotein complex"/>
    <property type="evidence" value="ECO:0007669"/>
    <property type="project" value="UniProtKB-KW"/>
</dbReference>
<dbReference type="Pfam" id="PF00471">
    <property type="entry name" value="Ribosomal_L33"/>
    <property type="match status" value="1"/>
</dbReference>
<evidence type="ECO:0000256" key="5">
    <source>
        <dbReference type="HAMAP-Rule" id="MF_00294"/>
    </source>
</evidence>
<organism evidence="6">
    <name type="scientific">Polysiphonia sertularioides</name>
    <dbReference type="NCBI Taxonomy" id="945028"/>
    <lineage>
        <taxon>Eukaryota</taxon>
        <taxon>Rhodophyta</taxon>
        <taxon>Florideophyceae</taxon>
        <taxon>Rhodymeniophycidae</taxon>
        <taxon>Ceramiales</taxon>
        <taxon>Rhodomelaceae</taxon>
        <taxon>Polysiphonioideae</taxon>
        <taxon>Polysiphonia</taxon>
    </lineage>
</organism>
<dbReference type="InterPro" id="IPR001705">
    <property type="entry name" value="Ribosomal_bL33"/>
</dbReference>
<geneLocation type="chloroplast" evidence="6"/>
<keyword evidence="6" id="KW-0934">Plastid</keyword>
<dbReference type="NCBIfam" id="NF001860">
    <property type="entry name" value="PRK00595.1"/>
    <property type="match status" value="1"/>
</dbReference>
<dbReference type="HAMAP" id="MF_00294">
    <property type="entry name" value="Ribosomal_bL33"/>
    <property type="match status" value="1"/>
</dbReference>